<dbReference type="KEGG" id="nml:Namu_1078"/>
<reference evidence="3" key="1">
    <citation type="submission" date="2009-09" db="EMBL/GenBank/DDBJ databases">
        <title>The complete genome of Nakamurella multipartita DSM 44233.</title>
        <authorList>
            <consortium name="US DOE Joint Genome Institute (JGI-PGF)"/>
            <person name="Lucas S."/>
            <person name="Copeland A."/>
            <person name="Lapidus A."/>
            <person name="Glavina del Rio T."/>
            <person name="Dalin E."/>
            <person name="Tice H."/>
            <person name="Bruce D."/>
            <person name="Goodwin L."/>
            <person name="Pitluck S."/>
            <person name="Kyrpides N."/>
            <person name="Mavromatis K."/>
            <person name="Ivanova N."/>
            <person name="Ovchinnikova G."/>
            <person name="Sims D."/>
            <person name="Meincke L."/>
            <person name="Brettin T."/>
            <person name="Detter J.C."/>
            <person name="Han C."/>
            <person name="Larimer F."/>
            <person name="Land M."/>
            <person name="Hauser L."/>
            <person name="Markowitz V."/>
            <person name="Cheng J.-F."/>
            <person name="Hugenholtz P."/>
            <person name="Woyke T."/>
            <person name="Wu D."/>
            <person name="Klenk H.-P."/>
            <person name="Eisen J.A."/>
        </authorList>
    </citation>
    <scope>NUCLEOTIDE SEQUENCE [LARGE SCALE GENOMIC DNA]</scope>
    <source>
        <strain evidence="3">ATCC 700099 / DSM 44233 / CIP 104796 / JCM 9543 / NBRC 105858 / Y-104</strain>
    </source>
</reference>
<accession>C8XBM4</accession>
<name>C8XBM4_NAKMY</name>
<feature type="region of interest" description="Disordered" evidence="1">
    <location>
        <begin position="204"/>
        <end position="241"/>
    </location>
</feature>
<dbReference type="OrthoDB" id="289429at2"/>
<dbReference type="Proteomes" id="UP000002218">
    <property type="component" value="Chromosome"/>
</dbReference>
<protein>
    <submittedName>
        <fullName evidence="2">Uncharacterized protein</fullName>
    </submittedName>
</protein>
<evidence type="ECO:0000256" key="1">
    <source>
        <dbReference type="SAM" id="MobiDB-lite"/>
    </source>
</evidence>
<reference evidence="2 3" key="2">
    <citation type="journal article" date="2010" name="Stand. Genomic Sci.">
        <title>Complete genome sequence of Nakamurella multipartita type strain (Y-104).</title>
        <authorList>
            <person name="Tice H."/>
            <person name="Mayilraj S."/>
            <person name="Sims D."/>
            <person name="Lapidus A."/>
            <person name="Nolan M."/>
            <person name="Lucas S."/>
            <person name="Glavina Del Rio T."/>
            <person name="Copeland A."/>
            <person name="Cheng J.F."/>
            <person name="Meincke L."/>
            <person name="Bruce D."/>
            <person name="Goodwin L."/>
            <person name="Pitluck S."/>
            <person name="Ivanova N."/>
            <person name="Mavromatis K."/>
            <person name="Ovchinnikova G."/>
            <person name="Pati A."/>
            <person name="Chen A."/>
            <person name="Palaniappan K."/>
            <person name="Land M."/>
            <person name="Hauser L."/>
            <person name="Chang Y.J."/>
            <person name="Jeffries C.D."/>
            <person name="Detter J.C."/>
            <person name="Brettin T."/>
            <person name="Rohde M."/>
            <person name="Goker M."/>
            <person name="Bristow J."/>
            <person name="Eisen J.A."/>
            <person name="Markowitz V."/>
            <person name="Hugenholtz P."/>
            <person name="Kyrpides N.C."/>
            <person name="Klenk H.P."/>
            <person name="Chen F."/>
        </authorList>
    </citation>
    <scope>NUCLEOTIDE SEQUENCE [LARGE SCALE GENOMIC DNA]</scope>
    <source>
        <strain evidence="3">ATCC 700099 / DSM 44233 / CIP 104796 / JCM 9543 / NBRC 105858 / Y-104</strain>
    </source>
</reference>
<dbReference type="eggNOG" id="ENOG5032XIY">
    <property type="taxonomic scope" value="Bacteria"/>
</dbReference>
<sequence length="241" mass="25740">MSPEQILRARSLRAHGYSARQVAKVLGLPRAVTTALFHRPPATDGRMLADGELRACWVSAGWSSGLLVDDRFRWPDPDDAASATPGLAAVLVARSAGRDSVSACGYLIDLYCLGVKDVIGPRVLNDQQHAQFTRAFFAGHRQPPIAAPLELAQQLVLGSARYARSLGFEPAPGFDDVRGHLGEWSGVRAITFGHHGRPEYIQGPYDNAGHVRDTLRGGAADRPASPPVSPSVPAPVDLVAV</sequence>
<dbReference type="RefSeq" id="WP_015746400.1">
    <property type="nucleotide sequence ID" value="NC_013235.1"/>
</dbReference>
<evidence type="ECO:0000313" key="2">
    <source>
        <dbReference type="EMBL" id="ACV77486.1"/>
    </source>
</evidence>
<dbReference type="STRING" id="479431.Namu_1078"/>
<keyword evidence="3" id="KW-1185">Reference proteome</keyword>
<dbReference type="AlphaFoldDB" id="C8XBM4"/>
<feature type="compositionally biased region" description="Pro residues" evidence="1">
    <location>
        <begin position="224"/>
        <end position="233"/>
    </location>
</feature>
<gene>
    <name evidence="2" type="ordered locus">Namu_1078</name>
</gene>
<dbReference type="InParanoid" id="C8XBM4"/>
<dbReference type="EMBL" id="CP001737">
    <property type="protein sequence ID" value="ACV77486.1"/>
    <property type="molecule type" value="Genomic_DNA"/>
</dbReference>
<evidence type="ECO:0000313" key="3">
    <source>
        <dbReference type="Proteomes" id="UP000002218"/>
    </source>
</evidence>
<proteinExistence type="predicted"/>
<dbReference type="HOGENOM" id="CLU_1164939_0_0_11"/>
<organism evidence="2 3">
    <name type="scientific">Nakamurella multipartita (strain ATCC 700099 / DSM 44233 / CIP 104796 / JCM 9543 / NBRC 105858 / Y-104)</name>
    <name type="common">Microsphaera multipartita</name>
    <dbReference type="NCBI Taxonomy" id="479431"/>
    <lineage>
        <taxon>Bacteria</taxon>
        <taxon>Bacillati</taxon>
        <taxon>Actinomycetota</taxon>
        <taxon>Actinomycetes</taxon>
        <taxon>Nakamurellales</taxon>
        <taxon>Nakamurellaceae</taxon>
        <taxon>Nakamurella</taxon>
    </lineage>
</organism>